<dbReference type="AlphaFoldDB" id="A0A841EIJ6"/>
<reference evidence="2 3" key="1">
    <citation type="submission" date="2020-08" db="EMBL/GenBank/DDBJ databases">
        <title>Sequencing the genomes of 1000 actinobacteria strains.</title>
        <authorList>
            <person name="Klenk H.-P."/>
        </authorList>
    </citation>
    <scope>NUCLEOTIDE SEQUENCE [LARGE SCALE GENOMIC DNA]</scope>
    <source>
        <strain evidence="2 3">DSM 44593</strain>
    </source>
</reference>
<dbReference type="EMBL" id="JACHLY010000001">
    <property type="protein sequence ID" value="MBB6000180.1"/>
    <property type="molecule type" value="Genomic_DNA"/>
</dbReference>
<comment type="caution">
    <text evidence="2">The sequence shown here is derived from an EMBL/GenBank/DDBJ whole genome shotgun (WGS) entry which is preliminary data.</text>
</comment>
<proteinExistence type="predicted"/>
<accession>A0A841EIJ6</accession>
<feature type="chain" id="PRO_5032422104" description="Secreted protein/lipoprotein" evidence="1">
    <location>
        <begin position="22"/>
        <end position="171"/>
    </location>
</feature>
<keyword evidence="3" id="KW-1185">Reference proteome</keyword>
<evidence type="ECO:0000313" key="3">
    <source>
        <dbReference type="Proteomes" id="UP000578077"/>
    </source>
</evidence>
<evidence type="ECO:0008006" key="4">
    <source>
        <dbReference type="Google" id="ProtNLM"/>
    </source>
</evidence>
<protein>
    <recommendedName>
        <fullName evidence="4">Secreted protein/lipoprotein</fullName>
    </recommendedName>
</protein>
<evidence type="ECO:0000313" key="2">
    <source>
        <dbReference type="EMBL" id="MBB6000180.1"/>
    </source>
</evidence>
<gene>
    <name evidence="2" type="ORF">HNR25_003931</name>
</gene>
<dbReference type="PROSITE" id="PS51257">
    <property type="entry name" value="PROKAR_LIPOPROTEIN"/>
    <property type="match status" value="1"/>
</dbReference>
<evidence type="ECO:0000256" key="1">
    <source>
        <dbReference type="SAM" id="SignalP"/>
    </source>
</evidence>
<feature type="signal peptide" evidence="1">
    <location>
        <begin position="1"/>
        <end position="21"/>
    </location>
</feature>
<organism evidence="2 3">
    <name type="scientific">Streptomonospora salina</name>
    <dbReference type="NCBI Taxonomy" id="104205"/>
    <lineage>
        <taxon>Bacteria</taxon>
        <taxon>Bacillati</taxon>
        <taxon>Actinomycetota</taxon>
        <taxon>Actinomycetes</taxon>
        <taxon>Streptosporangiales</taxon>
        <taxon>Nocardiopsidaceae</taxon>
        <taxon>Streptomonospora</taxon>
    </lineage>
</organism>
<name>A0A841EIJ6_9ACTN</name>
<sequence>MRYAVGAAVAGLVVVAGGCSAQEHETEAEPSPSAAATPAAKAQALEAYRGLMGAIVEGSHSGADDHPDLAWHAKGQALQHADDLLDGTQATGRPVLSPEVASVDTAAEPPTVVVKDCADTSDWQIADEDLEELGPLPDADGPRPITATVTEEGGAWQVAKLVFGEYGACER</sequence>
<dbReference type="RefSeq" id="WP_184637437.1">
    <property type="nucleotide sequence ID" value="NZ_BAABKT010000029.1"/>
</dbReference>
<keyword evidence="1" id="KW-0732">Signal</keyword>
<dbReference type="Proteomes" id="UP000578077">
    <property type="component" value="Unassembled WGS sequence"/>
</dbReference>